<dbReference type="EC" id="3.1.1.61" evidence="2"/>
<organism evidence="6 7">
    <name type="scientific">Holtiella tumoricola</name>
    <dbReference type="NCBI Taxonomy" id="3018743"/>
    <lineage>
        <taxon>Bacteria</taxon>
        <taxon>Bacillati</taxon>
        <taxon>Bacillota</taxon>
        <taxon>Clostridia</taxon>
        <taxon>Lachnospirales</taxon>
        <taxon>Cellulosilyticaceae</taxon>
        <taxon>Holtiella</taxon>
    </lineage>
</organism>
<evidence type="ECO:0000313" key="7">
    <source>
        <dbReference type="Proteomes" id="UP001169242"/>
    </source>
</evidence>
<accession>A0AA42DP83</accession>
<dbReference type="PANTHER" id="PTHR42872:SF3">
    <property type="entry name" value="PROTEIN-GLUTAMATE METHYLESTERASE_PROTEIN-GLUTAMINE GLUTAMINASE 1"/>
    <property type="match status" value="1"/>
</dbReference>
<keyword evidence="4" id="KW-0145">Chemotaxis</keyword>
<dbReference type="GO" id="GO:0006935">
    <property type="term" value="P:chemotaxis"/>
    <property type="evidence" value="ECO:0007669"/>
    <property type="project" value="UniProtKB-UniRule"/>
</dbReference>
<dbReference type="InterPro" id="IPR035909">
    <property type="entry name" value="CheB_C"/>
</dbReference>
<dbReference type="Gene3D" id="3.40.50.180">
    <property type="entry name" value="Methylesterase CheB, C-terminal domain"/>
    <property type="match status" value="1"/>
</dbReference>
<dbReference type="Pfam" id="PF01339">
    <property type="entry name" value="CheB_methylest"/>
    <property type="match status" value="1"/>
</dbReference>
<dbReference type="SUPFAM" id="SSF52738">
    <property type="entry name" value="Methylesterase CheB, C-terminal domain"/>
    <property type="match status" value="1"/>
</dbReference>
<sequence length="201" mass="21821">MKGIQNPIKNYEYIVAIGTSTGGPKALTKVLSGLDKTLSATYVVVQHMPAGFTKSLAERLNTLSDLTVKEGESDERLQQGTVYIAPGGKQLKLRNVNQLELILTDEEAYKGHKPSVNVMLNSLQILPPHQKLIVVIMTGMGSDGLEGVQLLKKDKNMTVIAQDETTSTVFGMPKAIVQAELANYIVPVDEIAKTIKTIMGE</sequence>
<proteinExistence type="predicted"/>
<dbReference type="GO" id="GO:0005737">
    <property type="term" value="C:cytoplasm"/>
    <property type="evidence" value="ECO:0007669"/>
    <property type="project" value="InterPro"/>
</dbReference>
<name>A0AA42DP83_9FIRM</name>
<evidence type="ECO:0000313" key="6">
    <source>
        <dbReference type="EMBL" id="MDA3732608.1"/>
    </source>
</evidence>
<keyword evidence="1 4" id="KW-0378">Hydrolase</keyword>
<gene>
    <name evidence="6" type="ORF">PBV87_14035</name>
</gene>
<dbReference type="PANTHER" id="PTHR42872">
    <property type="entry name" value="PROTEIN-GLUTAMATE METHYLESTERASE/PROTEIN-GLUTAMINE GLUTAMINASE"/>
    <property type="match status" value="1"/>
</dbReference>
<dbReference type="EMBL" id="JAQIFT010000049">
    <property type="protein sequence ID" value="MDA3732608.1"/>
    <property type="molecule type" value="Genomic_DNA"/>
</dbReference>
<dbReference type="CDD" id="cd16432">
    <property type="entry name" value="CheB_Rec"/>
    <property type="match status" value="1"/>
</dbReference>
<dbReference type="RefSeq" id="WP_053983913.1">
    <property type="nucleotide sequence ID" value="NZ_JAQIFT010000049.1"/>
</dbReference>
<evidence type="ECO:0000256" key="3">
    <source>
        <dbReference type="ARBA" id="ARBA00048267"/>
    </source>
</evidence>
<dbReference type="PROSITE" id="PS50122">
    <property type="entry name" value="CHEB"/>
    <property type="match status" value="1"/>
</dbReference>
<reference evidence="6" key="1">
    <citation type="journal article" date="2023" name="Int. J. Syst. Evol. Microbiol.">
        <title>&lt;i&gt;Holtiella tumoricola&lt;/i&gt; gen. nov. sp. nov., isolated from a human clinical sample.</title>
        <authorList>
            <person name="Allen-Vercoe E."/>
            <person name="Daigneault M.C."/>
            <person name="Vancuren S.J."/>
            <person name="Cochrane K."/>
            <person name="O'Neal L.L."/>
            <person name="Sankaranarayanan K."/>
            <person name="Lawson P.A."/>
        </authorList>
    </citation>
    <scope>NUCLEOTIDE SEQUENCE</scope>
    <source>
        <strain evidence="6">CC70A</strain>
    </source>
</reference>
<dbReference type="InterPro" id="IPR000673">
    <property type="entry name" value="Sig_transdc_resp-reg_Me-estase"/>
</dbReference>
<evidence type="ECO:0000256" key="2">
    <source>
        <dbReference type="ARBA" id="ARBA00039140"/>
    </source>
</evidence>
<evidence type="ECO:0000259" key="5">
    <source>
        <dbReference type="PROSITE" id="PS50122"/>
    </source>
</evidence>
<comment type="catalytic activity">
    <reaction evidence="3">
        <text>[protein]-L-glutamate 5-O-methyl ester + H2O = L-glutamyl-[protein] + methanol + H(+)</text>
        <dbReference type="Rhea" id="RHEA:23236"/>
        <dbReference type="Rhea" id="RHEA-COMP:10208"/>
        <dbReference type="Rhea" id="RHEA-COMP:10311"/>
        <dbReference type="ChEBI" id="CHEBI:15377"/>
        <dbReference type="ChEBI" id="CHEBI:15378"/>
        <dbReference type="ChEBI" id="CHEBI:17790"/>
        <dbReference type="ChEBI" id="CHEBI:29973"/>
        <dbReference type="ChEBI" id="CHEBI:82795"/>
        <dbReference type="EC" id="3.1.1.61"/>
    </reaction>
</comment>
<feature type="active site" evidence="4">
    <location>
        <position position="20"/>
    </location>
</feature>
<dbReference type="Proteomes" id="UP001169242">
    <property type="component" value="Unassembled WGS sequence"/>
</dbReference>
<evidence type="ECO:0000256" key="1">
    <source>
        <dbReference type="ARBA" id="ARBA00022801"/>
    </source>
</evidence>
<protein>
    <recommendedName>
        <fullName evidence="2">protein-glutamate methylesterase</fullName>
        <ecNumber evidence="2">3.1.1.61</ecNumber>
    </recommendedName>
</protein>
<evidence type="ECO:0000256" key="4">
    <source>
        <dbReference type="PROSITE-ProRule" id="PRU00050"/>
    </source>
</evidence>
<keyword evidence="7" id="KW-1185">Reference proteome</keyword>
<feature type="active site" evidence="4">
    <location>
        <position position="143"/>
    </location>
</feature>
<dbReference type="GO" id="GO:0008984">
    <property type="term" value="F:protein-glutamate methylesterase activity"/>
    <property type="evidence" value="ECO:0007669"/>
    <property type="project" value="UniProtKB-EC"/>
</dbReference>
<feature type="active site" evidence="4">
    <location>
        <position position="47"/>
    </location>
</feature>
<feature type="domain" description="CheB-type methylesterase" evidence="5">
    <location>
        <begin position="7"/>
        <end position="201"/>
    </location>
</feature>
<dbReference type="GO" id="GO:0000156">
    <property type="term" value="F:phosphorelay response regulator activity"/>
    <property type="evidence" value="ECO:0007669"/>
    <property type="project" value="InterPro"/>
</dbReference>
<dbReference type="AlphaFoldDB" id="A0AA42DP83"/>
<comment type="caution">
    <text evidence="6">The sequence shown here is derived from an EMBL/GenBank/DDBJ whole genome shotgun (WGS) entry which is preliminary data.</text>
</comment>